<dbReference type="OrthoDB" id="415590at2759"/>
<evidence type="ECO:0008006" key="3">
    <source>
        <dbReference type="Google" id="ProtNLM"/>
    </source>
</evidence>
<organism evidence="1 2">
    <name type="scientific">Nyssa sinensis</name>
    <dbReference type="NCBI Taxonomy" id="561372"/>
    <lineage>
        <taxon>Eukaryota</taxon>
        <taxon>Viridiplantae</taxon>
        <taxon>Streptophyta</taxon>
        <taxon>Embryophyta</taxon>
        <taxon>Tracheophyta</taxon>
        <taxon>Spermatophyta</taxon>
        <taxon>Magnoliopsida</taxon>
        <taxon>eudicotyledons</taxon>
        <taxon>Gunneridae</taxon>
        <taxon>Pentapetalae</taxon>
        <taxon>asterids</taxon>
        <taxon>Cornales</taxon>
        <taxon>Nyssaceae</taxon>
        <taxon>Nyssa</taxon>
    </lineage>
</organism>
<name>A0A5J5C7F4_9ASTE</name>
<dbReference type="AlphaFoldDB" id="A0A5J5C7F4"/>
<dbReference type="EMBL" id="CM018031">
    <property type="protein sequence ID" value="KAA8550784.1"/>
    <property type="molecule type" value="Genomic_DNA"/>
</dbReference>
<proteinExistence type="predicted"/>
<accession>A0A5J5C7F4</accession>
<evidence type="ECO:0000313" key="2">
    <source>
        <dbReference type="Proteomes" id="UP000325577"/>
    </source>
</evidence>
<dbReference type="Proteomes" id="UP000325577">
    <property type="component" value="Linkage Group LG0"/>
</dbReference>
<evidence type="ECO:0000313" key="1">
    <source>
        <dbReference type="EMBL" id="KAA8550784.1"/>
    </source>
</evidence>
<sequence length="86" mass="9380">MAIAAARMGLHCSTIGHVDNEIFRHFLLDVLFDDRIGTVGMSKDNHVVICLSAAYETLLCWVFGGPFAKTVFAVKLIFISSPHSVG</sequence>
<dbReference type="PANTHER" id="PTHR47826:SF1">
    <property type="entry name" value="OS03G0164700 PROTEIN"/>
    <property type="match status" value="1"/>
</dbReference>
<keyword evidence="2" id="KW-1185">Reference proteome</keyword>
<protein>
    <recommendedName>
        <fullName evidence="3">Carbohydrate kinase PfkB domain-containing protein</fullName>
    </recommendedName>
</protein>
<gene>
    <name evidence="1" type="ORF">F0562_002468</name>
</gene>
<reference evidence="1 2" key="1">
    <citation type="submission" date="2019-09" db="EMBL/GenBank/DDBJ databases">
        <title>A chromosome-level genome assembly of the Chinese tupelo Nyssa sinensis.</title>
        <authorList>
            <person name="Yang X."/>
            <person name="Kang M."/>
            <person name="Yang Y."/>
            <person name="Xiong H."/>
            <person name="Wang M."/>
            <person name="Zhang Z."/>
            <person name="Wang Z."/>
            <person name="Wu H."/>
            <person name="Ma T."/>
            <person name="Liu J."/>
            <person name="Xi Z."/>
        </authorList>
    </citation>
    <scope>NUCLEOTIDE SEQUENCE [LARGE SCALE GENOMIC DNA]</scope>
    <source>
        <strain evidence="1">J267</strain>
        <tissue evidence="1">Leaf</tissue>
    </source>
</reference>
<dbReference type="PANTHER" id="PTHR47826">
    <property type="entry name" value="OS03G0164700 PROTEIN"/>
    <property type="match status" value="1"/>
</dbReference>